<feature type="region of interest" description="Disordered" evidence="1">
    <location>
        <begin position="1"/>
        <end position="26"/>
    </location>
</feature>
<keyword evidence="3" id="KW-1185">Reference proteome</keyword>
<dbReference type="EMBL" id="BTGU01000108">
    <property type="protein sequence ID" value="GMN61228.1"/>
    <property type="molecule type" value="Genomic_DNA"/>
</dbReference>
<sequence length="159" mass="16952">MPEPVVHYRSRTSETDTATMPDRSGDLSLGTCCPRVADEDMDLVIQGLFPARGLRIESRFAFLSLPGLHGRALTHFVVFVCRANGRSSATRDQASERGGEERMTIEDGQVRQGQGQSRDLGCRSAKPGNEASDCTSYQGHGASDGSSSPGCVASGFPTV</sequence>
<dbReference type="AlphaFoldDB" id="A0AA88DTK8"/>
<feature type="region of interest" description="Disordered" evidence="1">
    <location>
        <begin position="88"/>
        <end position="159"/>
    </location>
</feature>
<dbReference type="Proteomes" id="UP001187192">
    <property type="component" value="Unassembled WGS sequence"/>
</dbReference>
<feature type="compositionally biased region" description="Basic and acidic residues" evidence="1">
    <location>
        <begin position="93"/>
        <end position="109"/>
    </location>
</feature>
<comment type="caution">
    <text evidence="2">The sequence shown here is derived from an EMBL/GenBank/DDBJ whole genome shotgun (WGS) entry which is preliminary data.</text>
</comment>
<proteinExistence type="predicted"/>
<evidence type="ECO:0000313" key="3">
    <source>
        <dbReference type="Proteomes" id="UP001187192"/>
    </source>
</evidence>
<organism evidence="2 3">
    <name type="scientific">Ficus carica</name>
    <name type="common">Common fig</name>
    <dbReference type="NCBI Taxonomy" id="3494"/>
    <lineage>
        <taxon>Eukaryota</taxon>
        <taxon>Viridiplantae</taxon>
        <taxon>Streptophyta</taxon>
        <taxon>Embryophyta</taxon>
        <taxon>Tracheophyta</taxon>
        <taxon>Spermatophyta</taxon>
        <taxon>Magnoliopsida</taxon>
        <taxon>eudicotyledons</taxon>
        <taxon>Gunneridae</taxon>
        <taxon>Pentapetalae</taxon>
        <taxon>rosids</taxon>
        <taxon>fabids</taxon>
        <taxon>Rosales</taxon>
        <taxon>Moraceae</taxon>
        <taxon>Ficeae</taxon>
        <taxon>Ficus</taxon>
    </lineage>
</organism>
<evidence type="ECO:0000313" key="2">
    <source>
        <dbReference type="EMBL" id="GMN61228.1"/>
    </source>
</evidence>
<accession>A0AA88DTK8</accession>
<reference evidence="2" key="1">
    <citation type="submission" date="2023-07" db="EMBL/GenBank/DDBJ databases">
        <title>draft genome sequence of fig (Ficus carica).</title>
        <authorList>
            <person name="Takahashi T."/>
            <person name="Nishimura K."/>
        </authorList>
    </citation>
    <scope>NUCLEOTIDE SEQUENCE</scope>
</reference>
<gene>
    <name evidence="2" type="ORF">TIFTF001_030313</name>
</gene>
<evidence type="ECO:0000256" key="1">
    <source>
        <dbReference type="SAM" id="MobiDB-lite"/>
    </source>
</evidence>
<name>A0AA88DTK8_FICCA</name>
<feature type="compositionally biased region" description="Polar residues" evidence="1">
    <location>
        <begin position="132"/>
        <end position="149"/>
    </location>
</feature>
<protein>
    <submittedName>
        <fullName evidence="2">Uncharacterized protein</fullName>
    </submittedName>
</protein>